<feature type="binding site" evidence="15">
    <location>
        <position position="584"/>
    </location>
    <ligand>
        <name>ATP</name>
        <dbReference type="ChEBI" id="CHEBI:30616"/>
    </ligand>
</feature>
<dbReference type="Gene3D" id="2.70.150.10">
    <property type="entry name" value="Calcium-transporting ATPase, cytoplasmic transduction domain A"/>
    <property type="match status" value="1"/>
</dbReference>
<feature type="domain" description="P-type ATPase A" evidence="18">
    <location>
        <begin position="158"/>
        <end position="276"/>
    </location>
</feature>
<dbReference type="GO" id="GO:0045332">
    <property type="term" value="P:phospholipid translocation"/>
    <property type="evidence" value="ECO:0007669"/>
    <property type="project" value="TreeGrafter"/>
</dbReference>
<dbReference type="InterPro" id="IPR006539">
    <property type="entry name" value="P-type_ATPase_IV"/>
</dbReference>
<dbReference type="Pfam" id="PF00122">
    <property type="entry name" value="E1-E2_ATPase"/>
    <property type="match status" value="1"/>
</dbReference>
<dbReference type="NCBIfam" id="TIGR01652">
    <property type="entry name" value="ATPase-Plipid"/>
    <property type="match status" value="1"/>
</dbReference>
<dbReference type="PRINTS" id="PR00119">
    <property type="entry name" value="CATATPASE"/>
</dbReference>
<dbReference type="InterPro" id="IPR059000">
    <property type="entry name" value="ATPase_P-type_domA"/>
</dbReference>
<organism evidence="21 22">
    <name type="scientific">Acaulospora morrowiae</name>
    <dbReference type="NCBI Taxonomy" id="94023"/>
    <lineage>
        <taxon>Eukaryota</taxon>
        <taxon>Fungi</taxon>
        <taxon>Fungi incertae sedis</taxon>
        <taxon>Mucoromycota</taxon>
        <taxon>Glomeromycotina</taxon>
        <taxon>Glomeromycetes</taxon>
        <taxon>Diversisporales</taxon>
        <taxon>Acaulosporaceae</taxon>
        <taxon>Acaulospora</taxon>
    </lineage>
</organism>
<feature type="binding site" evidence="15">
    <location>
        <position position="425"/>
    </location>
    <ligand>
        <name>ATP</name>
        <dbReference type="ChEBI" id="CHEBI:30616"/>
    </ligand>
</feature>
<feature type="binding site" evidence="15">
    <location>
        <position position="426"/>
    </location>
    <ligand>
        <name>ATP</name>
        <dbReference type="ChEBI" id="CHEBI:30616"/>
    </ligand>
</feature>
<dbReference type="GO" id="GO:0140326">
    <property type="term" value="F:ATPase-coupled intramembrane lipid transporter activity"/>
    <property type="evidence" value="ECO:0007669"/>
    <property type="project" value="UniProtKB-EC"/>
</dbReference>
<evidence type="ECO:0000256" key="17">
    <source>
        <dbReference type="RuleBase" id="RU362033"/>
    </source>
</evidence>
<feature type="binding site" evidence="16">
    <location>
        <position position="919"/>
    </location>
    <ligand>
        <name>Mg(2+)</name>
        <dbReference type="ChEBI" id="CHEBI:18420"/>
    </ligand>
</feature>
<feature type="binding site" evidence="15">
    <location>
        <position position="720"/>
    </location>
    <ligand>
        <name>ATP</name>
        <dbReference type="ChEBI" id="CHEBI:30616"/>
    </ligand>
</feature>
<feature type="domain" description="P-type ATPase C-terminal" evidence="20">
    <location>
        <begin position="941"/>
        <end position="1194"/>
    </location>
</feature>
<evidence type="ECO:0000313" key="21">
    <source>
        <dbReference type="EMBL" id="CAG8518035.1"/>
    </source>
</evidence>
<keyword evidence="4 17" id="KW-0812">Transmembrane</keyword>
<dbReference type="InterPro" id="IPR018303">
    <property type="entry name" value="ATPase_P-typ_P_site"/>
</dbReference>
<evidence type="ECO:0000256" key="9">
    <source>
        <dbReference type="ARBA" id="ARBA00022967"/>
    </source>
</evidence>
<feature type="transmembrane region" description="Helical" evidence="17">
    <location>
        <begin position="1166"/>
        <end position="1187"/>
    </location>
</feature>
<evidence type="ECO:0000259" key="19">
    <source>
        <dbReference type="Pfam" id="PF16209"/>
    </source>
</evidence>
<dbReference type="GO" id="GO:0032456">
    <property type="term" value="P:endocytic recycling"/>
    <property type="evidence" value="ECO:0007669"/>
    <property type="project" value="TreeGrafter"/>
</dbReference>
<evidence type="ECO:0000259" key="20">
    <source>
        <dbReference type="Pfam" id="PF16212"/>
    </source>
</evidence>
<dbReference type="EMBL" id="CAJVPV010002121">
    <property type="protein sequence ID" value="CAG8518035.1"/>
    <property type="molecule type" value="Genomic_DNA"/>
</dbReference>
<dbReference type="SFLD" id="SFLDF00027">
    <property type="entry name" value="p-type_atpase"/>
    <property type="match status" value="1"/>
</dbReference>
<keyword evidence="11 17" id="KW-0472">Membrane</keyword>
<evidence type="ECO:0000256" key="6">
    <source>
        <dbReference type="ARBA" id="ARBA00022741"/>
    </source>
</evidence>
<dbReference type="Pfam" id="PF16212">
    <property type="entry name" value="PhoLip_ATPase_C"/>
    <property type="match status" value="1"/>
</dbReference>
<dbReference type="NCBIfam" id="TIGR01494">
    <property type="entry name" value="ATPase_P-type"/>
    <property type="match status" value="1"/>
</dbReference>
<proteinExistence type="inferred from homology"/>
<feature type="binding site" evidence="15">
    <location>
        <position position="918"/>
    </location>
    <ligand>
        <name>ATP</name>
        <dbReference type="ChEBI" id="CHEBI:30616"/>
    </ligand>
</feature>
<dbReference type="GO" id="GO:0016887">
    <property type="term" value="F:ATP hydrolysis activity"/>
    <property type="evidence" value="ECO:0007669"/>
    <property type="project" value="InterPro"/>
</dbReference>
<evidence type="ECO:0000256" key="4">
    <source>
        <dbReference type="ARBA" id="ARBA00022692"/>
    </source>
</evidence>
<dbReference type="InterPro" id="IPR023299">
    <property type="entry name" value="ATPase_P-typ_cyto_dom_N"/>
</dbReference>
<feature type="binding site" evidence="15">
    <location>
        <position position="919"/>
    </location>
    <ligand>
        <name>ATP</name>
        <dbReference type="ChEBI" id="CHEBI:30616"/>
    </ligand>
</feature>
<keyword evidence="22" id="KW-1185">Reference proteome</keyword>
<comment type="similarity">
    <text evidence="3 17">Belongs to the cation transport ATPase (P-type) (TC 3.A.3) family. Type IV subfamily.</text>
</comment>
<comment type="catalytic activity">
    <reaction evidence="12 17">
        <text>ATP + H2O + phospholipidSide 1 = ADP + phosphate + phospholipidSide 2.</text>
        <dbReference type="EC" id="7.6.2.1"/>
    </reaction>
</comment>
<dbReference type="InterPro" id="IPR032630">
    <property type="entry name" value="P_typ_ATPase_c"/>
</dbReference>
<feature type="transmembrane region" description="Helical" evidence="17">
    <location>
        <begin position="312"/>
        <end position="336"/>
    </location>
</feature>
<dbReference type="InterPro" id="IPR023214">
    <property type="entry name" value="HAD_sf"/>
</dbReference>
<evidence type="ECO:0000256" key="10">
    <source>
        <dbReference type="ARBA" id="ARBA00022989"/>
    </source>
</evidence>
<feature type="transmembrane region" description="Helical" evidence="17">
    <location>
        <begin position="1127"/>
        <end position="1146"/>
    </location>
</feature>
<dbReference type="InterPro" id="IPR032631">
    <property type="entry name" value="P-type_ATPase_N"/>
</dbReference>
<dbReference type="Proteomes" id="UP000789342">
    <property type="component" value="Unassembled WGS sequence"/>
</dbReference>
<comment type="subcellular location">
    <subcellularLocation>
        <location evidence="2">Endomembrane system</location>
    </subcellularLocation>
    <subcellularLocation>
        <location evidence="1 17">Membrane</location>
        <topology evidence="1 17">Multi-pass membrane protein</topology>
    </subcellularLocation>
</comment>
<feature type="transmembrane region" description="Helical" evidence="17">
    <location>
        <begin position="1055"/>
        <end position="1076"/>
    </location>
</feature>
<feature type="transmembrane region" description="Helical" evidence="17">
    <location>
        <begin position="356"/>
        <end position="376"/>
    </location>
</feature>
<feature type="domain" description="P-type ATPase N-terminal" evidence="19">
    <location>
        <begin position="62"/>
        <end position="120"/>
    </location>
</feature>
<comment type="caution">
    <text evidence="21">The sequence shown here is derived from an EMBL/GenBank/DDBJ whole genome shotgun (WGS) entry which is preliminary data.</text>
</comment>
<dbReference type="SFLD" id="SFLDG00002">
    <property type="entry name" value="C1.7:_P-type_atpase_like"/>
    <property type="match status" value="1"/>
</dbReference>
<evidence type="ECO:0000313" key="22">
    <source>
        <dbReference type="Proteomes" id="UP000789342"/>
    </source>
</evidence>
<protein>
    <recommendedName>
        <fullName evidence="17">Phospholipid-transporting ATPase</fullName>
        <ecNumber evidence="17">7.6.2.1</ecNumber>
    </recommendedName>
</protein>
<feature type="binding site" evidence="15">
    <location>
        <position position="638"/>
    </location>
    <ligand>
        <name>ATP</name>
        <dbReference type="ChEBI" id="CHEBI:30616"/>
    </ligand>
</feature>
<dbReference type="GO" id="GO:0005886">
    <property type="term" value="C:plasma membrane"/>
    <property type="evidence" value="ECO:0007669"/>
    <property type="project" value="TreeGrafter"/>
</dbReference>
<evidence type="ECO:0000256" key="5">
    <source>
        <dbReference type="ARBA" id="ARBA00022723"/>
    </source>
</evidence>
<feature type="transmembrane region" description="Helical" evidence="17">
    <location>
        <begin position="1096"/>
        <end position="1115"/>
    </location>
</feature>
<dbReference type="PROSITE" id="PS00154">
    <property type="entry name" value="ATPASE_E1_E2"/>
    <property type="match status" value="1"/>
</dbReference>
<dbReference type="PANTHER" id="PTHR24092">
    <property type="entry name" value="PROBABLE PHOSPHOLIPID-TRANSPORTING ATPASE"/>
    <property type="match status" value="1"/>
</dbReference>
<dbReference type="SUPFAM" id="SSF81665">
    <property type="entry name" value="Calcium ATPase, transmembrane domain M"/>
    <property type="match status" value="1"/>
</dbReference>
<evidence type="ECO:0000256" key="2">
    <source>
        <dbReference type="ARBA" id="ARBA00004308"/>
    </source>
</evidence>
<evidence type="ECO:0000256" key="15">
    <source>
        <dbReference type="PIRSR" id="PIRSR606539-2"/>
    </source>
</evidence>
<dbReference type="InterPro" id="IPR036412">
    <property type="entry name" value="HAD-like_sf"/>
</dbReference>
<dbReference type="PANTHER" id="PTHR24092:SF174">
    <property type="entry name" value="PHOSPHOLIPID-TRANSPORTING ATPASE DNF3-RELATED"/>
    <property type="match status" value="1"/>
</dbReference>
<sequence length="1239" mass="141303">MPPMDDEKNELAQITHHELPQASILDKLRYLTSKLRTLFRKQTQKPLNRKIVINSDPLTCHSANIHYKDNAVRTSRYTFLSFLPKQLYAQFSRIANLYFLFVAILQAIPEWSPTGQFTTIIPLSCFLFLAMSREGYDDYRRHRQDQIENNQECLVLRGVWTKTKWKNLKVGDFVLVKTKEWIPADLLLLHSKGENGVCYIETAALDGETNLKQRQALEETNSLLSSPEALVTFQGTVEAESPNSDLYNFDGSITFSHGKAFPLTKNQMLLRGTILRNTPEVYGMVIFTGEETKLRMNATKNIRTKAPSMQRILNRVIIMIFSFVMLLSILCTTMSLTWEKQDVDRWYITGFKRNPAAIFFGFVIIFNTMIPISLYVTMEIIKLVQVYFINNDRNMYHKETDTPAEARTSTLNEELGQVSHIFSDKTGTLTENIMLLRKLSVCGFAFLHDSESVSMMSGELTSTSTPYMNLHHENLIQSRKSSYDINIEQIEQKRSRKTSVNFSMIAPVTLSCRNSIDSSRSKVLSNLSTKTTMDLLNIIRHQPNTPFGRRARFFLLSIALCHTCVAERDAETGEIIYQSSSPDEFALLTAAKELGYVFTNRSLGSVSLKFNNIPDCSVTTNGDSVQSGTYQILNVLEFSSERKMMSVIYQLPDGRICLFCKGADIAILERLRSPRESTHRKYLSVDVDVNKEHSEDLYDEKLMLKKTKKHVQNFSTDGLRTLLYAHRYIDKEEYDKWNELFLEASNSVIGRREKLEKVAKLIETDMEITGATGIEDRLQCGVPEAIGNLRAAGIKVWMLTGDKRETATNIGYSCSLIKTNSTIIHVDLNVNLNEMLKRWLKDVSEGKVEHVAVIIDGETLMSIEKESSLLDTFMELSVLCETVICCRVNPSQKALVVQSVRKKLKDGAVTLAIGDGANDIAMIQEAHVGIGIAGREGLQAARTSDYSIAQFKFLENLLFVHGRWSYVRLSKFVLGTFYKCICFYLTQGAYQIFTGFSGSSLYEQWTLAFYNTLFSSLPVMVVGMFEKDLNEKTLLGIPELYQRGQKNMEFNMQVFLSWMLGGLYHALVIVLTPALLQEHFMGNLQAESLQLFELGLYSYTCVVLVVTVKIAYLECHNWTIMTHLTSILTLLTWFLFQTVYSYVYPINQPVYSVNGTFRNMATKPKFWILVLLIVSIALLPSYLIVIIRKMVMPSEVDFYQEVEKDEEQLEGLIEGEIDEKNIDEKNHDEMINKGFVVHV</sequence>
<evidence type="ECO:0000256" key="8">
    <source>
        <dbReference type="ARBA" id="ARBA00022842"/>
    </source>
</evidence>
<keyword evidence="10 17" id="KW-1133">Transmembrane helix</keyword>
<dbReference type="SUPFAM" id="SSF56784">
    <property type="entry name" value="HAD-like"/>
    <property type="match status" value="1"/>
</dbReference>
<dbReference type="AlphaFoldDB" id="A0A9N9F937"/>
<keyword evidence="7 15" id="KW-0067">ATP-binding</keyword>
<feature type="binding site" evidence="15">
    <location>
        <position position="661"/>
    </location>
    <ligand>
        <name>ATP</name>
        <dbReference type="ChEBI" id="CHEBI:30616"/>
    </ligand>
</feature>
<accession>A0A9N9F937</accession>
<comment type="cofactor">
    <cofactor evidence="16">
        <name>Mg(2+)</name>
        <dbReference type="ChEBI" id="CHEBI:18420"/>
    </cofactor>
</comment>
<dbReference type="SFLD" id="SFLDS00003">
    <property type="entry name" value="Haloacid_Dehalogenase"/>
    <property type="match status" value="1"/>
</dbReference>
<dbReference type="InterPro" id="IPR001757">
    <property type="entry name" value="P_typ_ATPase"/>
</dbReference>
<dbReference type="InterPro" id="IPR044492">
    <property type="entry name" value="P_typ_ATPase_HD_dom"/>
</dbReference>
<dbReference type="SUPFAM" id="SSF81653">
    <property type="entry name" value="Calcium ATPase, transduction domain A"/>
    <property type="match status" value="1"/>
</dbReference>
<evidence type="ECO:0000256" key="14">
    <source>
        <dbReference type="PIRSR" id="PIRSR606539-1"/>
    </source>
</evidence>
<dbReference type="InterPro" id="IPR008250">
    <property type="entry name" value="ATPase_P-typ_transduc_dom_A_sf"/>
</dbReference>
<dbReference type="Pfam" id="PF16209">
    <property type="entry name" value="PhoLip_ATPase_N"/>
    <property type="match status" value="1"/>
</dbReference>
<evidence type="ECO:0000256" key="1">
    <source>
        <dbReference type="ARBA" id="ARBA00004141"/>
    </source>
</evidence>
<name>A0A9N9F937_9GLOM</name>
<dbReference type="GO" id="GO:0000287">
    <property type="term" value="F:magnesium ion binding"/>
    <property type="evidence" value="ECO:0007669"/>
    <property type="project" value="UniProtKB-UniRule"/>
</dbReference>
<feature type="active site" description="4-aspartylphosphate intermediate" evidence="14">
    <location>
        <position position="424"/>
    </location>
</feature>
<feature type="binding site" evidence="15">
    <location>
        <position position="800"/>
    </location>
    <ligand>
        <name>ATP</name>
        <dbReference type="ChEBI" id="CHEBI:30616"/>
    </ligand>
</feature>
<evidence type="ECO:0000256" key="3">
    <source>
        <dbReference type="ARBA" id="ARBA00008109"/>
    </source>
</evidence>
<dbReference type="GO" id="GO:0005524">
    <property type="term" value="F:ATP binding"/>
    <property type="evidence" value="ECO:0007669"/>
    <property type="project" value="UniProtKB-UniRule"/>
</dbReference>
<reference evidence="21" key="1">
    <citation type="submission" date="2021-06" db="EMBL/GenBank/DDBJ databases">
        <authorList>
            <person name="Kallberg Y."/>
            <person name="Tangrot J."/>
            <person name="Rosling A."/>
        </authorList>
    </citation>
    <scope>NUCLEOTIDE SEQUENCE</scope>
    <source>
        <strain evidence="21">CL551</strain>
    </source>
</reference>
<dbReference type="Pfam" id="PF13246">
    <property type="entry name" value="Cation_ATPase"/>
    <property type="match status" value="1"/>
</dbReference>
<feature type="binding site" evidence="15">
    <location>
        <position position="802"/>
    </location>
    <ligand>
        <name>ATP</name>
        <dbReference type="ChEBI" id="CHEBI:30616"/>
    </ligand>
</feature>
<dbReference type="OrthoDB" id="377733at2759"/>
<feature type="binding site" evidence="16">
    <location>
        <position position="915"/>
    </location>
    <ligand>
        <name>Mg(2+)</name>
        <dbReference type="ChEBI" id="CHEBI:18420"/>
    </ligand>
</feature>
<dbReference type="GO" id="GO:0006892">
    <property type="term" value="P:post-Golgi vesicle-mediated transport"/>
    <property type="evidence" value="ECO:0007669"/>
    <property type="project" value="TreeGrafter"/>
</dbReference>
<feature type="binding site" evidence="16">
    <location>
        <position position="426"/>
    </location>
    <ligand>
        <name>Mg(2+)</name>
        <dbReference type="ChEBI" id="CHEBI:18420"/>
    </ligand>
</feature>
<dbReference type="FunFam" id="3.40.50.1000:FF:000084">
    <property type="entry name" value="Phospholipid-transporting ATPase"/>
    <property type="match status" value="1"/>
</dbReference>
<evidence type="ECO:0000256" key="13">
    <source>
        <dbReference type="ARBA" id="ARBA00049128"/>
    </source>
</evidence>
<keyword evidence="8 16" id="KW-0460">Magnesium</keyword>
<feature type="binding site" evidence="16">
    <location>
        <position position="424"/>
    </location>
    <ligand>
        <name>Mg(2+)</name>
        <dbReference type="ChEBI" id="CHEBI:18420"/>
    </ligand>
</feature>
<dbReference type="EC" id="7.6.2.1" evidence="17"/>
<feature type="binding site" evidence="15">
    <location>
        <position position="801"/>
    </location>
    <ligand>
        <name>ATP</name>
        <dbReference type="ChEBI" id="CHEBI:30616"/>
    </ligand>
</feature>
<gene>
    <name evidence="21" type="ORF">AMORRO_LOCUS4062</name>
</gene>
<feature type="transmembrane region" description="Helical" evidence="17">
    <location>
        <begin position="1005"/>
        <end position="1025"/>
    </location>
</feature>
<dbReference type="SUPFAM" id="SSF81660">
    <property type="entry name" value="Metal cation-transporting ATPase, ATP-binding domain N"/>
    <property type="match status" value="1"/>
</dbReference>
<evidence type="ECO:0000256" key="7">
    <source>
        <dbReference type="ARBA" id="ARBA00022840"/>
    </source>
</evidence>
<evidence type="ECO:0000259" key="18">
    <source>
        <dbReference type="Pfam" id="PF00122"/>
    </source>
</evidence>
<dbReference type="Gene3D" id="3.40.1110.10">
    <property type="entry name" value="Calcium-transporting ATPase, cytoplasmic domain N"/>
    <property type="match status" value="1"/>
</dbReference>
<evidence type="ECO:0000256" key="12">
    <source>
        <dbReference type="ARBA" id="ARBA00034036"/>
    </source>
</evidence>
<feature type="binding site" evidence="15">
    <location>
        <position position="887"/>
    </location>
    <ligand>
        <name>ATP</name>
        <dbReference type="ChEBI" id="CHEBI:30616"/>
    </ligand>
</feature>
<dbReference type="Gene3D" id="3.40.50.1000">
    <property type="entry name" value="HAD superfamily/HAD-like"/>
    <property type="match status" value="1"/>
</dbReference>
<evidence type="ECO:0000256" key="11">
    <source>
        <dbReference type="ARBA" id="ARBA00023136"/>
    </source>
</evidence>
<dbReference type="InterPro" id="IPR023298">
    <property type="entry name" value="ATPase_P-typ_TM_dom_sf"/>
</dbReference>
<feature type="binding site" evidence="15">
    <location>
        <position position="424"/>
    </location>
    <ligand>
        <name>ATP</name>
        <dbReference type="ChEBI" id="CHEBI:30616"/>
    </ligand>
</feature>
<comment type="catalytic activity">
    <reaction evidence="13">
        <text>a 1,2-diacyl-sn-glycero-3-phosphoethanolamine(out) + ATP + H2O = a 1,2-diacyl-sn-glycero-3-phosphoethanolamine(in) + ADP + phosphate + H(+)</text>
        <dbReference type="Rhea" id="RHEA:66132"/>
        <dbReference type="ChEBI" id="CHEBI:15377"/>
        <dbReference type="ChEBI" id="CHEBI:15378"/>
        <dbReference type="ChEBI" id="CHEBI:30616"/>
        <dbReference type="ChEBI" id="CHEBI:43474"/>
        <dbReference type="ChEBI" id="CHEBI:64612"/>
        <dbReference type="ChEBI" id="CHEBI:456216"/>
    </reaction>
    <physiologicalReaction direction="left-to-right" evidence="13">
        <dbReference type="Rhea" id="RHEA:66133"/>
    </physiologicalReaction>
</comment>
<dbReference type="GO" id="GO:0005802">
    <property type="term" value="C:trans-Golgi network"/>
    <property type="evidence" value="ECO:0007669"/>
    <property type="project" value="TreeGrafter"/>
</dbReference>
<keyword evidence="9 17" id="KW-1278">Translocase</keyword>
<keyword evidence="6 15" id="KW-0547">Nucleotide-binding</keyword>
<dbReference type="CDD" id="cd02073">
    <property type="entry name" value="P-type_ATPase_APLT_Dnf-like"/>
    <property type="match status" value="1"/>
</dbReference>
<feature type="binding site" evidence="15">
    <location>
        <position position="893"/>
    </location>
    <ligand>
        <name>ATP</name>
        <dbReference type="ChEBI" id="CHEBI:30616"/>
    </ligand>
</feature>
<keyword evidence="5 16" id="KW-0479">Metal-binding</keyword>
<evidence type="ECO:0000256" key="16">
    <source>
        <dbReference type="PIRSR" id="PIRSR606539-3"/>
    </source>
</evidence>